<protein>
    <submittedName>
        <fullName evidence="11">O14A2 protein</fullName>
    </submittedName>
</protein>
<dbReference type="SUPFAM" id="SSF81321">
    <property type="entry name" value="Family A G protein-coupled receptor-like"/>
    <property type="match status" value="1"/>
</dbReference>
<dbReference type="GO" id="GO:0004930">
    <property type="term" value="F:G protein-coupled receptor activity"/>
    <property type="evidence" value="ECO:0007669"/>
    <property type="project" value="UniProtKB-KW"/>
</dbReference>
<feature type="transmembrane region" description="Helical" evidence="10">
    <location>
        <begin position="6"/>
        <end position="22"/>
    </location>
</feature>
<feature type="non-terminal residue" evidence="11">
    <location>
        <position position="1"/>
    </location>
</feature>
<dbReference type="InterPro" id="IPR050516">
    <property type="entry name" value="Olfactory_GPCR"/>
</dbReference>
<evidence type="ECO:0000313" key="12">
    <source>
        <dbReference type="Proteomes" id="UP000579685"/>
    </source>
</evidence>
<reference evidence="11 12" key="1">
    <citation type="submission" date="2019-09" db="EMBL/GenBank/DDBJ databases">
        <title>Bird 10,000 Genomes (B10K) Project - Family phase.</title>
        <authorList>
            <person name="Zhang G."/>
        </authorList>
    </citation>
    <scope>NUCLEOTIDE SEQUENCE [LARGE SCALE GENOMIC DNA]</scope>
    <source>
        <strain evidence="11">B10K-DU-002-32</strain>
        <tissue evidence="11">Muscle</tissue>
    </source>
</reference>
<comment type="subcellular location">
    <subcellularLocation>
        <location evidence="1">Cell membrane</location>
        <topology evidence="1">Multi-pass membrane protein</topology>
    </subcellularLocation>
</comment>
<evidence type="ECO:0000256" key="4">
    <source>
        <dbReference type="ARBA" id="ARBA00022725"/>
    </source>
</evidence>
<sequence length="94" mass="10627">CLAFGFFVLVVFSYLRIFRVVLRIPSDQGWHKGFSICLPHLDVVFLFISTTAVSYLKPLFISSSSLDLALSVLYSVLPLALNPLTYSLRNQELK</sequence>
<keyword evidence="7 10" id="KW-0472">Membrane</keyword>
<dbReference type="AlphaFoldDB" id="A0A7L1UNE6"/>
<dbReference type="PANTHER" id="PTHR26452">
    <property type="entry name" value="OLFACTORY RECEPTOR"/>
    <property type="match status" value="1"/>
</dbReference>
<dbReference type="EMBL" id="VXBQ01017597">
    <property type="protein sequence ID" value="NXO74323.1"/>
    <property type="molecule type" value="Genomic_DNA"/>
</dbReference>
<keyword evidence="4" id="KW-0552">Olfaction</keyword>
<evidence type="ECO:0000256" key="1">
    <source>
        <dbReference type="ARBA" id="ARBA00004651"/>
    </source>
</evidence>
<keyword evidence="2" id="KW-1003">Cell membrane</keyword>
<evidence type="ECO:0000256" key="7">
    <source>
        <dbReference type="ARBA" id="ARBA00023136"/>
    </source>
</evidence>
<organism evidence="11 12">
    <name type="scientific">Phainopepla nitens</name>
    <name type="common">Phainopepla</name>
    <dbReference type="NCBI Taxonomy" id="161653"/>
    <lineage>
        <taxon>Eukaryota</taxon>
        <taxon>Metazoa</taxon>
        <taxon>Chordata</taxon>
        <taxon>Craniata</taxon>
        <taxon>Vertebrata</taxon>
        <taxon>Euteleostomi</taxon>
        <taxon>Archelosauria</taxon>
        <taxon>Archosauria</taxon>
        <taxon>Dinosauria</taxon>
        <taxon>Saurischia</taxon>
        <taxon>Theropoda</taxon>
        <taxon>Coelurosauria</taxon>
        <taxon>Aves</taxon>
        <taxon>Neognathae</taxon>
        <taxon>Neoaves</taxon>
        <taxon>Telluraves</taxon>
        <taxon>Australaves</taxon>
        <taxon>Passeriformes</taxon>
        <taxon>Bombycillidae</taxon>
        <taxon>Phainopepla</taxon>
    </lineage>
</organism>
<gene>
    <name evidence="11" type="primary">Or14a2_2</name>
    <name evidence="11" type="ORF">PHANIT_R10079</name>
</gene>
<dbReference type="Gene3D" id="1.20.1070.10">
    <property type="entry name" value="Rhodopsin 7-helix transmembrane proteins"/>
    <property type="match status" value="1"/>
</dbReference>
<accession>A0A7L1UNE6</accession>
<evidence type="ECO:0000256" key="9">
    <source>
        <dbReference type="ARBA" id="ARBA00023224"/>
    </source>
</evidence>
<keyword evidence="12" id="KW-1185">Reference proteome</keyword>
<dbReference type="InterPro" id="IPR000725">
    <property type="entry name" value="Olfact_rcpt"/>
</dbReference>
<dbReference type="Pfam" id="PF13853">
    <property type="entry name" value="7tm_4"/>
    <property type="match status" value="1"/>
</dbReference>
<evidence type="ECO:0000256" key="10">
    <source>
        <dbReference type="SAM" id="Phobius"/>
    </source>
</evidence>
<evidence type="ECO:0000313" key="11">
    <source>
        <dbReference type="EMBL" id="NXO74323.1"/>
    </source>
</evidence>
<keyword evidence="5 10" id="KW-1133">Transmembrane helix</keyword>
<keyword evidence="6" id="KW-0297">G-protein coupled receptor</keyword>
<keyword evidence="9" id="KW-0807">Transducer</keyword>
<comment type="caution">
    <text evidence="11">The sequence shown here is derived from an EMBL/GenBank/DDBJ whole genome shotgun (WGS) entry which is preliminary data.</text>
</comment>
<name>A0A7L1UNE6_PHANI</name>
<evidence type="ECO:0000256" key="2">
    <source>
        <dbReference type="ARBA" id="ARBA00022475"/>
    </source>
</evidence>
<evidence type="ECO:0000256" key="5">
    <source>
        <dbReference type="ARBA" id="ARBA00022989"/>
    </source>
</evidence>
<keyword evidence="3 10" id="KW-0812">Transmembrane</keyword>
<evidence type="ECO:0000256" key="6">
    <source>
        <dbReference type="ARBA" id="ARBA00023040"/>
    </source>
</evidence>
<feature type="transmembrane region" description="Helical" evidence="10">
    <location>
        <begin position="68"/>
        <end position="88"/>
    </location>
</feature>
<keyword evidence="4" id="KW-0716">Sensory transduction</keyword>
<dbReference type="Proteomes" id="UP000579685">
    <property type="component" value="Unassembled WGS sequence"/>
</dbReference>
<keyword evidence="8" id="KW-0675">Receptor</keyword>
<feature type="transmembrane region" description="Helical" evidence="10">
    <location>
        <begin position="34"/>
        <end position="56"/>
    </location>
</feature>
<proteinExistence type="predicted"/>
<dbReference type="GO" id="GO:0005886">
    <property type="term" value="C:plasma membrane"/>
    <property type="evidence" value="ECO:0007669"/>
    <property type="project" value="UniProtKB-SubCell"/>
</dbReference>
<evidence type="ECO:0000256" key="8">
    <source>
        <dbReference type="ARBA" id="ARBA00023170"/>
    </source>
</evidence>
<evidence type="ECO:0000256" key="3">
    <source>
        <dbReference type="ARBA" id="ARBA00022692"/>
    </source>
</evidence>
<dbReference type="GO" id="GO:0004984">
    <property type="term" value="F:olfactory receptor activity"/>
    <property type="evidence" value="ECO:0007669"/>
    <property type="project" value="InterPro"/>
</dbReference>
<feature type="non-terminal residue" evidence="11">
    <location>
        <position position="94"/>
    </location>
</feature>